<comment type="similarity">
    <text evidence="1">Belongs to the beta-class carbonic anhydrase family.</text>
</comment>
<dbReference type="GO" id="GO:0004089">
    <property type="term" value="F:carbonate dehydratase activity"/>
    <property type="evidence" value="ECO:0007669"/>
    <property type="project" value="UniProtKB-EC"/>
</dbReference>
<dbReference type="Proteomes" id="UP000285120">
    <property type="component" value="Unassembled WGS sequence"/>
</dbReference>
<dbReference type="EC" id="4.2.1.1" evidence="2"/>
<dbReference type="InterPro" id="IPR036874">
    <property type="entry name" value="Carbonic_anhydrase_sf"/>
</dbReference>
<evidence type="ECO:0000313" key="8">
    <source>
        <dbReference type="Proteomes" id="UP000285120"/>
    </source>
</evidence>
<organism evidence="7 8">
    <name type="scientific">Sinobaca qinghaiensis</name>
    <dbReference type="NCBI Taxonomy" id="342944"/>
    <lineage>
        <taxon>Bacteria</taxon>
        <taxon>Bacillati</taxon>
        <taxon>Bacillota</taxon>
        <taxon>Bacilli</taxon>
        <taxon>Bacillales</taxon>
        <taxon>Sporolactobacillaceae</taxon>
        <taxon>Sinobaca</taxon>
    </lineage>
</organism>
<comment type="catalytic activity">
    <reaction evidence="5">
        <text>hydrogencarbonate + H(+) = CO2 + H2O</text>
        <dbReference type="Rhea" id="RHEA:10748"/>
        <dbReference type="ChEBI" id="CHEBI:15377"/>
        <dbReference type="ChEBI" id="CHEBI:15378"/>
        <dbReference type="ChEBI" id="CHEBI:16526"/>
        <dbReference type="ChEBI" id="CHEBI:17544"/>
        <dbReference type="EC" id="4.2.1.1"/>
    </reaction>
</comment>
<sequence length="185" mass="20533">MPTIDSIIEFNRTFVENKEYENYETSKFPNKKLVVLTCMDTRLSELLPRAMNLQQGDAKIIKNAGAVLSHSYGSIMRSIIVALYELQAEEIAVVGHYGCGMTGLEPEPLLEKAYKNGLTEEKVAEIEASGNNVRQWLKGFENVEDSVRQSVNIIRRHPFLPAGTPVHGLVISPETGALTVVDKAE</sequence>
<keyword evidence="3 6" id="KW-0479">Metal-binding</keyword>
<dbReference type="EMBL" id="RAPK01000012">
    <property type="protein sequence ID" value="RKD68789.1"/>
    <property type="molecule type" value="Genomic_DNA"/>
</dbReference>
<keyword evidence="8" id="KW-1185">Reference proteome</keyword>
<evidence type="ECO:0000256" key="2">
    <source>
        <dbReference type="ARBA" id="ARBA00012925"/>
    </source>
</evidence>
<evidence type="ECO:0000256" key="3">
    <source>
        <dbReference type="ARBA" id="ARBA00022723"/>
    </source>
</evidence>
<dbReference type="CDD" id="cd03379">
    <property type="entry name" value="beta_CA_cladeD"/>
    <property type="match status" value="1"/>
</dbReference>
<dbReference type="RefSeq" id="WP_120194382.1">
    <property type="nucleotide sequence ID" value="NZ_RAPK01000012.1"/>
</dbReference>
<dbReference type="OrthoDB" id="9792260at2"/>
<gene>
    <name evidence="7" type="ORF">ATL39_3251</name>
</gene>
<feature type="binding site" evidence="6">
    <location>
        <position position="38"/>
    </location>
    <ligand>
        <name>Zn(2+)</name>
        <dbReference type="ChEBI" id="CHEBI:29105"/>
    </ligand>
</feature>
<dbReference type="PANTHER" id="PTHR43175:SF3">
    <property type="entry name" value="CARBON DISULFIDE HYDROLASE"/>
    <property type="match status" value="1"/>
</dbReference>
<comment type="caution">
    <text evidence="7">The sequence shown here is derived from an EMBL/GenBank/DDBJ whole genome shotgun (WGS) entry which is preliminary data.</text>
</comment>
<protein>
    <recommendedName>
        <fullName evidence="2">carbonic anhydrase</fullName>
        <ecNumber evidence="2">4.2.1.1</ecNumber>
    </recommendedName>
</protein>
<dbReference type="Gene3D" id="3.40.1050.10">
    <property type="entry name" value="Carbonic anhydrase"/>
    <property type="match status" value="1"/>
</dbReference>
<evidence type="ECO:0000313" key="7">
    <source>
        <dbReference type="EMBL" id="RKD68789.1"/>
    </source>
</evidence>
<dbReference type="AlphaFoldDB" id="A0A419UW39"/>
<dbReference type="InterPro" id="IPR001765">
    <property type="entry name" value="Carbonic_anhydrase"/>
</dbReference>
<comment type="cofactor">
    <cofactor evidence="6">
        <name>Zn(2+)</name>
        <dbReference type="ChEBI" id="CHEBI:29105"/>
    </cofactor>
    <text evidence="6">Binds 1 zinc ion per subunit.</text>
</comment>
<evidence type="ECO:0000256" key="6">
    <source>
        <dbReference type="PIRSR" id="PIRSR601765-1"/>
    </source>
</evidence>
<reference evidence="7 8" key="1">
    <citation type="submission" date="2018-09" db="EMBL/GenBank/DDBJ databases">
        <title>Genomic Encyclopedia of Archaeal and Bacterial Type Strains, Phase II (KMG-II): from individual species to whole genera.</title>
        <authorList>
            <person name="Goeker M."/>
        </authorList>
    </citation>
    <scope>NUCLEOTIDE SEQUENCE [LARGE SCALE GENOMIC DNA]</scope>
    <source>
        <strain evidence="7 8">DSM 17008</strain>
    </source>
</reference>
<dbReference type="GO" id="GO:0008270">
    <property type="term" value="F:zinc ion binding"/>
    <property type="evidence" value="ECO:0007669"/>
    <property type="project" value="InterPro"/>
</dbReference>
<feature type="binding site" evidence="6">
    <location>
        <position position="40"/>
    </location>
    <ligand>
        <name>Zn(2+)</name>
        <dbReference type="ChEBI" id="CHEBI:29105"/>
    </ligand>
</feature>
<dbReference type="Pfam" id="PF00484">
    <property type="entry name" value="Pro_CA"/>
    <property type="match status" value="1"/>
</dbReference>
<dbReference type="SMART" id="SM00947">
    <property type="entry name" value="Pro_CA"/>
    <property type="match status" value="1"/>
</dbReference>
<feature type="binding site" evidence="6">
    <location>
        <position position="96"/>
    </location>
    <ligand>
        <name>Zn(2+)</name>
        <dbReference type="ChEBI" id="CHEBI:29105"/>
    </ligand>
</feature>
<evidence type="ECO:0000256" key="4">
    <source>
        <dbReference type="ARBA" id="ARBA00022833"/>
    </source>
</evidence>
<dbReference type="PANTHER" id="PTHR43175">
    <property type="entry name" value="CARBONIC ANHYDRASE"/>
    <property type="match status" value="1"/>
</dbReference>
<evidence type="ECO:0000256" key="1">
    <source>
        <dbReference type="ARBA" id="ARBA00006217"/>
    </source>
</evidence>
<evidence type="ECO:0000256" key="5">
    <source>
        <dbReference type="ARBA" id="ARBA00048348"/>
    </source>
</evidence>
<keyword evidence="4 6" id="KW-0862">Zinc</keyword>
<accession>A0A419UW39</accession>
<name>A0A419UW39_9BACL</name>
<dbReference type="SUPFAM" id="SSF53056">
    <property type="entry name" value="beta-carbonic anhydrase, cab"/>
    <property type="match status" value="1"/>
</dbReference>
<feature type="binding site" evidence="6">
    <location>
        <position position="99"/>
    </location>
    <ligand>
        <name>Zn(2+)</name>
        <dbReference type="ChEBI" id="CHEBI:29105"/>
    </ligand>
</feature>
<proteinExistence type="inferred from homology"/>